<proteinExistence type="predicted"/>
<sequence length="195" mass="21252">MTFARKTIGIALAATVLMPLSAHAATAEKGPSKAVVLSNAEFARLYGAKALTKPIGAAVGPLRSRTATTSESVTAHAWHTNKFNSRDVHGREIPTRWGNSKLGWNHFSGPHNIHNEKVVKAAYNEHPEAGKGYRKEFGAVVLNNGHTVAKIRVISWWHWQTKDGRYKLPGHKGKIGTITAFCQGVNRCPDVVNTV</sequence>
<dbReference type="EMBL" id="CP109106">
    <property type="protein sequence ID" value="WSB69741.1"/>
    <property type="molecule type" value="Genomic_DNA"/>
</dbReference>
<accession>A0ABZ1FHU4</accession>
<dbReference type="Proteomes" id="UP001344251">
    <property type="component" value="Chromosome"/>
</dbReference>
<gene>
    <name evidence="2" type="ORF">OG863_18290</name>
</gene>
<keyword evidence="3" id="KW-1185">Reference proteome</keyword>
<keyword evidence="1" id="KW-0732">Signal</keyword>
<evidence type="ECO:0008006" key="4">
    <source>
        <dbReference type="Google" id="ProtNLM"/>
    </source>
</evidence>
<evidence type="ECO:0000313" key="2">
    <source>
        <dbReference type="EMBL" id="WSB69741.1"/>
    </source>
</evidence>
<feature type="signal peptide" evidence="1">
    <location>
        <begin position="1"/>
        <end position="24"/>
    </location>
</feature>
<organism evidence="2 3">
    <name type="scientific">Streptomyces decoyicus</name>
    <dbReference type="NCBI Taxonomy" id="249567"/>
    <lineage>
        <taxon>Bacteria</taxon>
        <taxon>Bacillati</taxon>
        <taxon>Actinomycetota</taxon>
        <taxon>Actinomycetes</taxon>
        <taxon>Kitasatosporales</taxon>
        <taxon>Streptomycetaceae</taxon>
        <taxon>Streptomyces</taxon>
    </lineage>
</organism>
<evidence type="ECO:0000313" key="3">
    <source>
        <dbReference type="Proteomes" id="UP001344251"/>
    </source>
</evidence>
<dbReference type="RefSeq" id="WP_250056721.1">
    <property type="nucleotide sequence ID" value="NZ_CP109106.1"/>
</dbReference>
<feature type="chain" id="PRO_5046252399" description="SCP domain-containing protein" evidence="1">
    <location>
        <begin position="25"/>
        <end position="195"/>
    </location>
</feature>
<protein>
    <recommendedName>
        <fullName evidence="4">SCP domain-containing protein</fullName>
    </recommendedName>
</protein>
<reference evidence="2 3" key="1">
    <citation type="submission" date="2022-10" db="EMBL/GenBank/DDBJ databases">
        <title>The complete genomes of actinobacterial strains from the NBC collection.</title>
        <authorList>
            <person name="Joergensen T.S."/>
            <person name="Alvarez Arevalo M."/>
            <person name="Sterndorff E.B."/>
            <person name="Faurdal D."/>
            <person name="Vuksanovic O."/>
            <person name="Mourched A.-S."/>
            <person name="Charusanti P."/>
            <person name="Shaw S."/>
            <person name="Blin K."/>
            <person name="Weber T."/>
        </authorList>
    </citation>
    <scope>NUCLEOTIDE SEQUENCE [LARGE SCALE GENOMIC DNA]</scope>
    <source>
        <strain evidence="2 3">NBC 01774</strain>
    </source>
</reference>
<name>A0ABZ1FHU4_9ACTN</name>
<evidence type="ECO:0000256" key="1">
    <source>
        <dbReference type="SAM" id="SignalP"/>
    </source>
</evidence>